<organism evidence="19 20">
    <name type="scientific">Musicola paradisiaca (strain Ech703)</name>
    <name type="common">Dickeya paradisiaca</name>
    <name type="synonym">Dickeya dadantii</name>
    <dbReference type="NCBI Taxonomy" id="579405"/>
    <lineage>
        <taxon>Bacteria</taxon>
        <taxon>Pseudomonadati</taxon>
        <taxon>Pseudomonadota</taxon>
        <taxon>Gammaproteobacteria</taxon>
        <taxon>Enterobacterales</taxon>
        <taxon>Pectobacteriaceae</taxon>
        <taxon>Musicola</taxon>
    </lineage>
</organism>
<dbReference type="InterPro" id="IPR012910">
    <property type="entry name" value="Plug_dom"/>
</dbReference>
<evidence type="ECO:0000259" key="17">
    <source>
        <dbReference type="Pfam" id="PF00593"/>
    </source>
</evidence>
<dbReference type="InterPro" id="IPR037066">
    <property type="entry name" value="Plug_dom_sf"/>
</dbReference>
<dbReference type="InterPro" id="IPR036942">
    <property type="entry name" value="Beta-barrel_TonB_sf"/>
</dbReference>
<keyword evidence="5" id="KW-0410">Iron transport</keyword>
<evidence type="ECO:0000256" key="13">
    <source>
        <dbReference type="ARBA" id="ARBA00023237"/>
    </source>
</evidence>
<dbReference type="RefSeq" id="WP_012764088.1">
    <property type="nucleotide sequence ID" value="NC_012880.1"/>
</dbReference>
<comment type="subcellular location">
    <subcellularLocation>
        <location evidence="1 14">Cell outer membrane</location>
        <topology evidence="1 14">Multi-pass membrane protein</topology>
    </subcellularLocation>
</comment>
<keyword evidence="8" id="KW-0408">Iron</keyword>
<evidence type="ECO:0000256" key="9">
    <source>
        <dbReference type="ARBA" id="ARBA00023065"/>
    </source>
</evidence>
<evidence type="ECO:0000256" key="5">
    <source>
        <dbReference type="ARBA" id="ARBA00022496"/>
    </source>
</evidence>
<dbReference type="HOGENOM" id="CLU_008287_9_0_6"/>
<name>C6C8P8_MUSP7</name>
<evidence type="ECO:0000256" key="1">
    <source>
        <dbReference type="ARBA" id="ARBA00004571"/>
    </source>
</evidence>
<dbReference type="Gene3D" id="2.170.130.10">
    <property type="entry name" value="TonB-dependent receptor, plug domain"/>
    <property type="match status" value="1"/>
</dbReference>
<accession>C6C8P8</accession>
<dbReference type="EMBL" id="CP001654">
    <property type="protein sequence ID" value="ACS84269.1"/>
    <property type="molecule type" value="Genomic_DNA"/>
</dbReference>
<evidence type="ECO:0000256" key="6">
    <source>
        <dbReference type="ARBA" id="ARBA00022692"/>
    </source>
</evidence>
<evidence type="ECO:0000256" key="15">
    <source>
        <dbReference type="RuleBase" id="RU003357"/>
    </source>
</evidence>
<dbReference type="Pfam" id="PF00593">
    <property type="entry name" value="TonB_dep_Rec_b-barrel"/>
    <property type="match status" value="1"/>
</dbReference>
<dbReference type="Proteomes" id="UP000002734">
    <property type="component" value="Chromosome"/>
</dbReference>
<keyword evidence="13 14" id="KW-0998">Cell outer membrane</keyword>
<evidence type="ECO:0000256" key="10">
    <source>
        <dbReference type="ARBA" id="ARBA00023077"/>
    </source>
</evidence>
<evidence type="ECO:0000256" key="14">
    <source>
        <dbReference type="PROSITE-ProRule" id="PRU01360"/>
    </source>
</evidence>
<dbReference type="NCBIfam" id="TIGR01783">
    <property type="entry name" value="TonB-siderophor"/>
    <property type="match status" value="1"/>
</dbReference>
<evidence type="ECO:0000313" key="20">
    <source>
        <dbReference type="Proteomes" id="UP000002734"/>
    </source>
</evidence>
<evidence type="ECO:0000256" key="11">
    <source>
        <dbReference type="ARBA" id="ARBA00023136"/>
    </source>
</evidence>
<evidence type="ECO:0000256" key="12">
    <source>
        <dbReference type="ARBA" id="ARBA00023170"/>
    </source>
</evidence>
<gene>
    <name evidence="19" type="ordered locus">Dd703_0458</name>
</gene>
<keyword evidence="12 19" id="KW-0675">Receptor</keyword>
<feature type="domain" description="TonB-dependent receptor-like beta-barrel" evidence="17">
    <location>
        <begin position="238"/>
        <end position="674"/>
    </location>
</feature>
<sequence>MFRKTRLALMVGYLTGGFAASAMAADAVKSASSAEQPQNETIVVTAPTQSGATKLATPDIETPQSVSIVTREQAQEQGATSVRQAVSYTPGVYSNQIGASNRYDYMVLRGFSDGSLDNVYLDGLKLMGDTNSYSSLVIDPWFLDSIEVVRGPASVLYGRASPGGIVALNSRQPSFERSGQIRLSAGNNGQRSAAFDVTGPVDDNERLAFRLDGLVREADTQFGPLKEKRYALAPSLTWRVSDRTRLELMAYFQHDPDGGSHSGLPYEGTVVEHNGQKISNTFYEGEENDEKFDRRQTMLGYNLEHRFDNSWSVRQKLRYLNSHVTLNQVYAYGWSSGNTLNRYYSGGEESLSAVTLDNQLDGSFDTGPLGHRVLVGIDYQQRDNDVTWYSGTFPAIDAFNPVYGASSTYMGLSSLGTHKLRQTGAYLQDQMSWDNWRFTLGGRYDTVRLESIDKLNGADDAMDRNHFSSRAALLYLFNNGIAPYVSYSTAFTPTSFTDADGKLLEPMKGQQWETGLKFQPEGSKSQYSASVFRINQKNIATKVQPTDPYTSIGEIESQGVELEAVGHITDSLRVQTAYTYTDIRYKKSSLTEQGKQAVYAPRNQVSTWASYDVHRGPLDGLTIGAGVRYVNGITTDRANTYRLPSYTLVDMAIGYDLSKVGLKGLSTQLNVNNLTDKRYIAACNSLEFCYFGAERSIVASMSYAF</sequence>
<dbReference type="FunFam" id="2.170.130.10:FF:000001">
    <property type="entry name" value="Catecholate siderophore TonB-dependent receptor"/>
    <property type="match status" value="1"/>
</dbReference>
<keyword evidence="4 14" id="KW-1134">Transmembrane beta strand</keyword>
<dbReference type="PANTHER" id="PTHR32552">
    <property type="entry name" value="FERRICHROME IRON RECEPTOR-RELATED"/>
    <property type="match status" value="1"/>
</dbReference>
<keyword evidence="3 14" id="KW-0813">Transport</keyword>
<keyword evidence="9" id="KW-0406">Ion transport</keyword>
<keyword evidence="7 16" id="KW-0732">Signal</keyword>
<evidence type="ECO:0000259" key="18">
    <source>
        <dbReference type="Pfam" id="PF07715"/>
    </source>
</evidence>
<dbReference type="GO" id="GO:0015344">
    <property type="term" value="F:siderophore uptake transmembrane transporter activity"/>
    <property type="evidence" value="ECO:0007669"/>
    <property type="project" value="TreeGrafter"/>
</dbReference>
<dbReference type="KEGG" id="dda:Dd703_0458"/>
<proteinExistence type="inferred from homology"/>
<comment type="similarity">
    <text evidence="2 14 15">Belongs to the TonB-dependent receptor family.</text>
</comment>
<dbReference type="GO" id="GO:0009279">
    <property type="term" value="C:cell outer membrane"/>
    <property type="evidence" value="ECO:0007669"/>
    <property type="project" value="UniProtKB-SubCell"/>
</dbReference>
<evidence type="ECO:0000256" key="3">
    <source>
        <dbReference type="ARBA" id="ARBA00022448"/>
    </source>
</evidence>
<dbReference type="Gene3D" id="2.40.170.20">
    <property type="entry name" value="TonB-dependent receptor, beta-barrel domain"/>
    <property type="match status" value="1"/>
</dbReference>
<keyword evidence="20" id="KW-1185">Reference proteome</keyword>
<dbReference type="GO" id="GO:0015891">
    <property type="term" value="P:siderophore transport"/>
    <property type="evidence" value="ECO:0007669"/>
    <property type="project" value="InterPro"/>
</dbReference>
<dbReference type="InterPro" id="IPR000531">
    <property type="entry name" value="Beta-barrel_TonB"/>
</dbReference>
<dbReference type="GO" id="GO:0038023">
    <property type="term" value="F:signaling receptor activity"/>
    <property type="evidence" value="ECO:0007669"/>
    <property type="project" value="InterPro"/>
</dbReference>
<evidence type="ECO:0000256" key="8">
    <source>
        <dbReference type="ARBA" id="ARBA00023004"/>
    </source>
</evidence>
<reference evidence="19" key="1">
    <citation type="submission" date="2009-06" db="EMBL/GenBank/DDBJ databases">
        <title>Complete sequence of Dickeya dadantii Ech703.</title>
        <authorList>
            <consortium name="US DOE Joint Genome Institute"/>
            <person name="Lucas S."/>
            <person name="Copeland A."/>
            <person name="Lapidus A."/>
            <person name="Glavina del Rio T."/>
            <person name="Dalin E."/>
            <person name="Tice H."/>
            <person name="Bruce D."/>
            <person name="Goodwin L."/>
            <person name="Pitluck S."/>
            <person name="Chertkov O."/>
            <person name="Brettin T."/>
            <person name="Detter J.C."/>
            <person name="Han C."/>
            <person name="Larimer F."/>
            <person name="Land M."/>
            <person name="Hauser L."/>
            <person name="Kyrpides N."/>
            <person name="Mikhailova N."/>
            <person name="Balakrishnan V."/>
            <person name="Glasner J."/>
            <person name="Perna N.T."/>
        </authorList>
    </citation>
    <scope>NUCLEOTIDE SEQUENCE [LARGE SCALE GENOMIC DNA]</scope>
    <source>
        <strain evidence="19">Ech703</strain>
    </source>
</reference>
<keyword evidence="10 15" id="KW-0798">TonB box</keyword>
<evidence type="ECO:0000256" key="16">
    <source>
        <dbReference type="SAM" id="SignalP"/>
    </source>
</evidence>
<evidence type="ECO:0000256" key="7">
    <source>
        <dbReference type="ARBA" id="ARBA00022729"/>
    </source>
</evidence>
<protein>
    <submittedName>
        <fullName evidence="19">TonB-dependent siderophore receptor</fullName>
    </submittedName>
</protein>
<feature type="chain" id="PRO_5002961607" evidence="16">
    <location>
        <begin position="25"/>
        <end position="705"/>
    </location>
</feature>
<dbReference type="eggNOG" id="COG4773">
    <property type="taxonomic scope" value="Bacteria"/>
</dbReference>
<dbReference type="SUPFAM" id="SSF56935">
    <property type="entry name" value="Porins"/>
    <property type="match status" value="1"/>
</dbReference>
<keyword evidence="11 14" id="KW-0472">Membrane</keyword>
<keyword evidence="6 14" id="KW-0812">Transmembrane</keyword>
<dbReference type="CDD" id="cd01347">
    <property type="entry name" value="ligand_gated_channel"/>
    <property type="match status" value="1"/>
</dbReference>
<dbReference type="STRING" id="579405.Dd703_0458"/>
<dbReference type="Pfam" id="PF07715">
    <property type="entry name" value="Plug"/>
    <property type="match status" value="1"/>
</dbReference>
<dbReference type="PROSITE" id="PS52016">
    <property type="entry name" value="TONB_DEPENDENT_REC_3"/>
    <property type="match status" value="1"/>
</dbReference>
<dbReference type="AlphaFoldDB" id="C6C8P8"/>
<evidence type="ECO:0000256" key="2">
    <source>
        <dbReference type="ARBA" id="ARBA00009810"/>
    </source>
</evidence>
<dbReference type="InterPro" id="IPR010105">
    <property type="entry name" value="TonB_sidphr_rcpt"/>
</dbReference>
<evidence type="ECO:0000256" key="4">
    <source>
        <dbReference type="ARBA" id="ARBA00022452"/>
    </source>
</evidence>
<evidence type="ECO:0000313" key="19">
    <source>
        <dbReference type="EMBL" id="ACS84269.1"/>
    </source>
</evidence>
<feature type="domain" description="TonB-dependent receptor plug" evidence="18">
    <location>
        <begin position="60"/>
        <end position="165"/>
    </location>
</feature>
<dbReference type="InterPro" id="IPR039426">
    <property type="entry name" value="TonB-dep_rcpt-like"/>
</dbReference>
<feature type="signal peptide" evidence="16">
    <location>
        <begin position="1"/>
        <end position="24"/>
    </location>
</feature>
<dbReference type="FunFam" id="2.40.170.20:FF:000005">
    <property type="entry name" value="TonB-dependent siderophore receptor"/>
    <property type="match status" value="1"/>
</dbReference>
<dbReference type="PANTHER" id="PTHR32552:SF68">
    <property type="entry name" value="FERRICHROME OUTER MEMBRANE TRANSPORTER_PHAGE RECEPTOR"/>
    <property type="match status" value="1"/>
</dbReference>